<evidence type="ECO:0000313" key="11">
    <source>
        <dbReference type="EMBL" id="CAF0921043.1"/>
    </source>
</evidence>
<comment type="caution">
    <text evidence="11">The sequence shown here is derived from an EMBL/GenBank/DDBJ whole genome shotgun (WGS) entry which is preliminary data.</text>
</comment>
<dbReference type="PROSITE" id="PS00170">
    <property type="entry name" value="CSA_PPIASE_1"/>
    <property type="match status" value="1"/>
</dbReference>
<dbReference type="InterPro" id="IPR000504">
    <property type="entry name" value="RRM_dom"/>
</dbReference>
<dbReference type="EC" id="5.2.1.8" evidence="3"/>
<reference evidence="11" key="1">
    <citation type="submission" date="2021-02" db="EMBL/GenBank/DDBJ databases">
        <authorList>
            <person name="Nowell W R."/>
        </authorList>
    </citation>
    <scope>NUCLEOTIDE SEQUENCE</scope>
</reference>
<dbReference type="PRINTS" id="PR00153">
    <property type="entry name" value="CSAPPISMRASE"/>
</dbReference>
<dbReference type="Pfam" id="PF00160">
    <property type="entry name" value="Pro_isomerase"/>
    <property type="match status" value="1"/>
</dbReference>
<dbReference type="AlphaFoldDB" id="A0A814B0E9"/>
<feature type="domain" description="RRM" evidence="10">
    <location>
        <begin position="6"/>
        <end position="84"/>
    </location>
</feature>
<dbReference type="OrthoDB" id="193499at2759"/>
<dbReference type="PROSITE" id="PS50102">
    <property type="entry name" value="RRM"/>
    <property type="match status" value="1"/>
</dbReference>
<gene>
    <name evidence="11" type="ORF">RFH988_LOCUS9997</name>
</gene>
<evidence type="ECO:0000256" key="1">
    <source>
        <dbReference type="ARBA" id="ARBA00000971"/>
    </source>
</evidence>
<keyword evidence="4 8" id="KW-0694">RNA-binding</keyword>
<dbReference type="FunFam" id="3.30.70.330:FF:000776">
    <property type="entry name" value="Peptidyl-prolyl cis-trans isomerase E"/>
    <property type="match status" value="1"/>
</dbReference>
<evidence type="ECO:0000256" key="2">
    <source>
        <dbReference type="ARBA" id="ARBA00002388"/>
    </source>
</evidence>
<dbReference type="EMBL" id="CAJNOO010000366">
    <property type="protein sequence ID" value="CAF0921043.1"/>
    <property type="molecule type" value="Genomic_DNA"/>
</dbReference>
<dbReference type="PANTHER" id="PTHR11071">
    <property type="entry name" value="PEPTIDYL-PROLYL CIS-TRANS ISOMERASE"/>
    <property type="match status" value="1"/>
</dbReference>
<keyword evidence="6" id="KW-0413">Isomerase</keyword>
<evidence type="ECO:0000256" key="8">
    <source>
        <dbReference type="PROSITE-ProRule" id="PRU00176"/>
    </source>
</evidence>
<dbReference type="SMART" id="SM00360">
    <property type="entry name" value="RRM"/>
    <property type="match status" value="1"/>
</dbReference>
<dbReference type="SUPFAM" id="SSF50891">
    <property type="entry name" value="Cyclophilin-like"/>
    <property type="match status" value="1"/>
</dbReference>
<evidence type="ECO:0000259" key="10">
    <source>
        <dbReference type="PROSITE" id="PS50102"/>
    </source>
</evidence>
<dbReference type="InterPro" id="IPR034168">
    <property type="entry name" value="PPIE_RRM"/>
</dbReference>
<dbReference type="GO" id="GO:0016018">
    <property type="term" value="F:cyclosporin A binding"/>
    <property type="evidence" value="ECO:0007669"/>
    <property type="project" value="TreeGrafter"/>
</dbReference>
<dbReference type="FunFam" id="2.40.100.10:FF:000013">
    <property type="entry name" value="Peptidyl-prolyl cis-trans isomerase"/>
    <property type="match status" value="1"/>
</dbReference>
<dbReference type="CDD" id="cd12347">
    <property type="entry name" value="RRM_PPIE"/>
    <property type="match status" value="1"/>
</dbReference>
<evidence type="ECO:0000259" key="9">
    <source>
        <dbReference type="PROSITE" id="PS50072"/>
    </source>
</evidence>
<dbReference type="GO" id="GO:0003755">
    <property type="term" value="F:peptidyl-prolyl cis-trans isomerase activity"/>
    <property type="evidence" value="ECO:0007669"/>
    <property type="project" value="UniProtKB-KW"/>
</dbReference>
<name>A0A814B0E9_9BILA</name>
<evidence type="ECO:0000313" key="12">
    <source>
        <dbReference type="Proteomes" id="UP000663882"/>
    </source>
</evidence>
<dbReference type="Gene3D" id="3.30.70.330">
    <property type="match status" value="1"/>
</dbReference>
<dbReference type="GO" id="GO:0005739">
    <property type="term" value="C:mitochondrion"/>
    <property type="evidence" value="ECO:0007669"/>
    <property type="project" value="TreeGrafter"/>
</dbReference>
<dbReference type="InterPro" id="IPR002130">
    <property type="entry name" value="Cyclophilin-type_PPIase_dom"/>
</dbReference>
<dbReference type="Proteomes" id="UP000663882">
    <property type="component" value="Unassembled WGS sequence"/>
</dbReference>
<comment type="catalytic activity">
    <reaction evidence="1">
        <text>[protein]-peptidylproline (omega=180) = [protein]-peptidylproline (omega=0)</text>
        <dbReference type="Rhea" id="RHEA:16237"/>
        <dbReference type="Rhea" id="RHEA-COMP:10747"/>
        <dbReference type="Rhea" id="RHEA-COMP:10748"/>
        <dbReference type="ChEBI" id="CHEBI:83833"/>
        <dbReference type="ChEBI" id="CHEBI:83834"/>
        <dbReference type="EC" id="5.2.1.8"/>
    </reaction>
</comment>
<dbReference type="PANTHER" id="PTHR11071:SF561">
    <property type="entry name" value="PEPTIDYL-PROLYL CIS-TRANS ISOMERASE D-RELATED"/>
    <property type="match status" value="1"/>
</dbReference>
<feature type="domain" description="PPIase cyclophilin-type" evidence="9">
    <location>
        <begin position="161"/>
        <end position="317"/>
    </location>
</feature>
<dbReference type="InterPro" id="IPR020892">
    <property type="entry name" value="Cyclophilin-type_PPIase_CS"/>
</dbReference>
<proteinExistence type="predicted"/>
<dbReference type="Pfam" id="PF00076">
    <property type="entry name" value="RRM_1"/>
    <property type="match status" value="1"/>
</dbReference>
<dbReference type="GO" id="GO:0006457">
    <property type="term" value="P:protein folding"/>
    <property type="evidence" value="ECO:0007669"/>
    <property type="project" value="InterPro"/>
</dbReference>
<evidence type="ECO:0000256" key="7">
    <source>
        <dbReference type="ARBA" id="ARBA00049785"/>
    </source>
</evidence>
<accession>A0A814B0E9</accession>
<evidence type="ECO:0000256" key="6">
    <source>
        <dbReference type="ARBA" id="ARBA00023235"/>
    </source>
</evidence>
<organism evidence="11 12">
    <name type="scientific">Rotaria sordida</name>
    <dbReference type="NCBI Taxonomy" id="392033"/>
    <lineage>
        <taxon>Eukaryota</taxon>
        <taxon>Metazoa</taxon>
        <taxon>Spiralia</taxon>
        <taxon>Gnathifera</taxon>
        <taxon>Rotifera</taxon>
        <taxon>Eurotatoria</taxon>
        <taxon>Bdelloidea</taxon>
        <taxon>Philodinida</taxon>
        <taxon>Philodinidae</taxon>
        <taxon>Rotaria</taxon>
    </lineage>
</organism>
<dbReference type="InterPro" id="IPR029000">
    <property type="entry name" value="Cyclophilin-like_dom_sf"/>
</dbReference>
<keyword evidence="5" id="KW-0697">Rotamase</keyword>
<sequence length="400" mass="44763">MANPKRTLYVGGLAEEVDEKILHAAFIPFGDIFEIQLPIDYETQKHRGFAFVEYETADDAASAIDNMNDSELFGRSIRVNLAKPVALKETSSKPVWSEDQWLSNAMNSTDNETSTVENNSNDNTKQIKLSSTKDDDIDEIDLDTGRPLSKRIKAATNPRVYFDIEINGSRAGRLIITLFADIVPLTAENFRCLCTHEKGFGYRHTNFHRIIKQFMTQGGDMTKGNGTGGKSIYGRTFKDENFNIKHTHAGQLSMANSGSNSNGSQFFITFVKCDWLDDKHVVFGEVIEGFEVLKKIEDAGTKSGTTTKTVTIADYLVETLALSFPAINGLSMNYTQYEKAYAKRCSLSPTISVDKIKDDMHQRQIIFQSVLPNQLDPARFSKPIIDGIEQPLTSNKITFF</sequence>
<dbReference type="SUPFAM" id="SSF54928">
    <property type="entry name" value="RNA-binding domain, RBD"/>
    <property type="match status" value="1"/>
</dbReference>
<protein>
    <recommendedName>
        <fullName evidence="3">peptidylprolyl isomerase</fullName>
        <ecNumber evidence="3">5.2.1.8</ecNumber>
    </recommendedName>
    <alternativeName>
        <fullName evidence="7">Cyclophilin E</fullName>
    </alternativeName>
</protein>
<dbReference type="PROSITE" id="PS50072">
    <property type="entry name" value="CSA_PPIASE_2"/>
    <property type="match status" value="1"/>
</dbReference>
<dbReference type="Gene3D" id="2.40.100.10">
    <property type="entry name" value="Cyclophilin-like"/>
    <property type="match status" value="1"/>
</dbReference>
<comment type="function">
    <text evidence="2">PPIases accelerate the folding of proteins. It catalyzes the cis-trans isomerization of proline imidic peptide bonds in oligopeptides.</text>
</comment>
<dbReference type="GO" id="GO:0003723">
    <property type="term" value="F:RNA binding"/>
    <property type="evidence" value="ECO:0007669"/>
    <property type="project" value="UniProtKB-UniRule"/>
</dbReference>
<dbReference type="InterPro" id="IPR035979">
    <property type="entry name" value="RBD_domain_sf"/>
</dbReference>
<evidence type="ECO:0000256" key="4">
    <source>
        <dbReference type="ARBA" id="ARBA00022884"/>
    </source>
</evidence>
<evidence type="ECO:0000256" key="5">
    <source>
        <dbReference type="ARBA" id="ARBA00023110"/>
    </source>
</evidence>
<evidence type="ECO:0000256" key="3">
    <source>
        <dbReference type="ARBA" id="ARBA00013194"/>
    </source>
</evidence>
<dbReference type="InterPro" id="IPR012677">
    <property type="entry name" value="Nucleotide-bd_a/b_plait_sf"/>
</dbReference>